<protein>
    <recommendedName>
        <fullName evidence="1">HTH cro/C1-type domain-containing protein</fullName>
    </recommendedName>
</protein>
<dbReference type="EMBL" id="BAABGU010000005">
    <property type="protein sequence ID" value="GAA4565673.1"/>
    <property type="molecule type" value="Genomic_DNA"/>
</dbReference>
<evidence type="ECO:0000313" key="3">
    <source>
        <dbReference type="Proteomes" id="UP001500307"/>
    </source>
</evidence>
<evidence type="ECO:0000313" key="2">
    <source>
        <dbReference type="EMBL" id="GAA4565673.1"/>
    </source>
</evidence>
<name>A0ABP8SAT6_9ACTN</name>
<dbReference type="InterPro" id="IPR001387">
    <property type="entry name" value="Cro/C1-type_HTH"/>
</dbReference>
<dbReference type="CDD" id="cd00093">
    <property type="entry name" value="HTH_XRE"/>
    <property type="match status" value="1"/>
</dbReference>
<reference evidence="3" key="1">
    <citation type="journal article" date="2019" name="Int. J. Syst. Evol. Microbiol.">
        <title>The Global Catalogue of Microorganisms (GCM) 10K type strain sequencing project: providing services to taxonomists for standard genome sequencing and annotation.</title>
        <authorList>
            <consortium name="The Broad Institute Genomics Platform"/>
            <consortium name="The Broad Institute Genome Sequencing Center for Infectious Disease"/>
            <person name="Wu L."/>
            <person name="Ma J."/>
        </authorList>
    </citation>
    <scope>NUCLEOTIDE SEQUENCE [LARGE SCALE GENOMIC DNA]</scope>
    <source>
        <strain evidence="3">JCM 3175</strain>
    </source>
</reference>
<dbReference type="RefSeq" id="WP_346117304.1">
    <property type="nucleotide sequence ID" value="NZ_BAABGU010000005.1"/>
</dbReference>
<accession>A0ABP8SAT6</accession>
<gene>
    <name evidence="2" type="ORF">GCM10023176_14310</name>
</gene>
<comment type="caution">
    <text evidence="2">The sequence shown here is derived from an EMBL/GenBank/DDBJ whole genome shotgun (WGS) entry which is preliminary data.</text>
</comment>
<organism evidence="2 3">
    <name type="scientific">Micromonospora coerulea</name>
    <dbReference type="NCBI Taxonomy" id="47856"/>
    <lineage>
        <taxon>Bacteria</taxon>
        <taxon>Bacillati</taxon>
        <taxon>Actinomycetota</taxon>
        <taxon>Actinomycetes</taxon>
        <taxon>Micromonosporales</taxon>
        <taxon>Micromonosporaceae</taxon>
        <taxon>Micromonospora</taxon>
    </lineage>
</organism>
<dbReference type="Pfam" id="PF19319">
    <property type="entry name" value="DUF5919"/>
    <property type="match status" value="1"/>
</dbReference>
<keyword evidence="3" id="KW-1185">Reference proteome</keyword>
<proteinExistence type="predicted"/>
<feature type="domain" description="HTH cro/C1-type" evidence="1">
    <location>
        <begin position="24"/>
        <end position="52"/>
    </location>
</feature>
<sequence length="297" mass="33044">MAGLEAIGGEWMTTVQKWTGRETRALRHALRMSIRDFAEHLGVSERTVSKWEAAGEAVQPRPEMQAALDTALARADSEVHRRFRSGLGPADLVEMRYGSVDAEAAAFPDAAVAPAPGVEPLADVTAIYRNRAELTAHLPADRILEGARNVRAMGLSLNLLCQHYPDRRWRQLIEEGAQVRCLFLDPGGTAIQAREHEEGFPSGQLAALTKLNIETMLRVRDRLPDNLHGSVEVAVYDETLRFNVLLVDDLCLAQAYLPASRGVDSPTFVMRRQDSTVGLYPVYEQVFDSQWERGRQL</sequence>
<dbReference type="InterPro" id="IPR010982">
    <property type="entry name" value="Lambda_DNA-bd_dom_sf"/>
</dbReference>
<dbReference type="Proteomes" id="UP001500307">
    <property type="component" value="Unassembled WGS sequence"/>
</dbReference>
<dbReference type="InterPro" id="IPR045697">
    <property type="entry name" value="DUF5919"/>
</dbReference>
<dbReference type="SUPFAM" id="SSF47413">
    <property type="entry name" value="lambda repressor-like DNA-binding domains"/>
    <property type="match status" value="1"/>
</dbReference>
<dbReference type="Gene3D" id="1.10.260.40">
    <property type="entry name" value="lambda repressor-like DNA-binding domains"/>
    <property type="match status" value="1"/>
</dbReference>
<evidence type="ECO:0000259" key="1">
    <source>
        <dbReference type="PROSITE" id="PS50943"/>
    </source>
</evidence>
<dbReference type="Pfam" id="PF13560">
    <property type="entry name" value="HTH_31"/>
    <property type="match status" value="1"/>
</dbReference>
<dbReference type="PROSITE" id="PS50943">
    <property type="entry name" value="HTH_CROC1"/>
    <property type="match status" value="1"/>
</dbReference>